<dbReference type="PRINTS" id="PR00463">
    <property type="entry name" value="EP450I"/>
</dbReference>
<dbReference type="InterPro" id="IPR036396">
    <property type="entry name" value="Cyt_P450_sf"/>
</dbReference>
<keyword evidence="14" id="KW-0812">Transmembrane</keyword>
<feature type="transmembrane region" description="Helical" evidence="14">
    <location>
        <begin position="6"/>
        <end position="24"/>
    </location>
</feature>
<evidence type="ECO:0000256" key="11">
    <source>
        <dbReference type="ARBA" id="ARBA00023136"/>
    </source>
</evidence>
<evidence type="ECO:0000313" key="16">
    <source>
        <dbReference type="Proteomes" id="UP000824782"/>
    </source>
</evidence>
<comment type="cofactor">
    <cofactor evidence="1 12">
        <name>heme</name>
        <dbReference type="ChEBI" id="CHEBI:30413"/>
    </cofactor>
</comment>
<evidence type="ECO:0000256" key="4">
    <source>
        <dbReference type="ARBA" id="ARBA00022617"/>
    </source>
</evidence>
<dbReference type="InterPro" id="IPR050182">
    <property type="entry name" value="Cytochrome_P450_fam2"/>
</dbReference>
<dbReference type="GO" id="GO:0046222">
    <property type="term" value="P:aflatoxin metabolic process"/>
    <property type="evidence" value="ECO:0007669"/>
    <property type="project" value="UniProtKB-ARBA"/>
</dbReference>
<dbReference type="EMBL" id="WNYA01000003">
    <property type="protein sequence ID" value="KAG8579996.1"/>
    <property type="molecule type" value="Genomic_DNA"/>
</dbReference>
<keyword evidence="5 12" id="KW-0479">Metal-binding</keyword>
<accession>A0AAV7C5Q5</accession>
<dbReference type="FunFam" id="1.10.630.10:FF:000010">
    <property type="entry name" value="cytochrome P450 2W1 isoform X2"/>
    <property type="match status" value="1"/>
</dbReference>
<keyword evidence="16" id="KW-1185">Reference proteome</keyword>
<dbReference type="PANTHER" id="PTHR24300:SF302">
    <property type="entry name" value="CYTOCHROME P450"/>
    <property type="match status" value="1"/>
</dbReference>
<evidence type="ECO:0000256" key="5">
    <source>
        <dbReference type="ARBA" id="ARBA00022723"/>
    </source>
</evidence>
<dbReference type="SUPFAM" id="SSF48264">
    <property type="entry name" value="Cytochrome P450"/>
    <property type="match status" value="1"/>
</dbReference>
<dbReference type="GO" id="GO:0016712">
    <property type="term" value="F:oxidoreductase activity, acting on paired donors, with incorporation or reduction of molecular oxygen, reduced flavin or flavoprotein as one donor, and incorporation of one atom of oxygen"/>
    <property type="evidence" value="ECO:0007669"/>
    <property type="project" value="TreeGrafter"/>
</dbReference>
<keyword evidence="4 12" id="KW-0349">Heme</keyword>
<dbReference type="GO" id="GO:0006805">
    <property type="term" value="P:xenobiotic metabolic process"/>
    <property type="evidence" value="ECO:0007669"/>
    <property type="project" value="TreeGrafter"/>
</dbReference>
<sequence length="490" mass="55826">MDVTDPVTLVLSLIMCISIALFLYGRKTNVYNLPPGPRPLPIIGNLHILDLKRPYQTLHKLSETYGPVYTIKLGEKKTVVLCGYDAVKDALVHHADEFSGRPHVPLLHDITKGHGVIFASDENWRVMRRFTMTTLRDFGMGKETIENKILEELECLVERFRSYKGEAFDNSMIMNAAVCNIIVSILLSNRFDYEDPTLLKLLKIVNDSIQLIGTPMAMLHNAYPSVMRWCSGVQKTVMKNVEEMHAFIRETFTKQRTELDVNDQRNLIDSFLVKQQEEKPELFYTNENLTVLVTDLFSAGMETTSSTLRWGLLLMMKYPEIQRKVQKEIEKVIGSAEPQNSHRKEMPYTDAVLHEIQRFGNIVPNNLPHATTQDVNFRGYLLPKGTHVMPLLTSVLYDKEHFVKADEFYPEHFLDSSGNFVRKDAFLPFSAGKRSCAGENLAKMELFMFFTRLLQNFTFQAPPGATLDLTPAVGLTAAPLPYKICAIPRI</sequence>
<keyword evidence="6" id="KW-0256">Endoplasmic reticulum</keyword>
<dbReference type="GO" id="GO:0020037">
    <property type="term" value="F:heme binding"/>
    <property type="evidence" value="ECO:0007669"/>
    <property type="project" value="InterPro"/>
</dbReference>
<evidence type="ECO:0000256" key="12">
    <source>
        <dbReference type="PIRSR" id="PIRSR602401-1"/>
    </source>
</evidence>
<evidence type="ECO:0000256" key="7">
    <source>
        <dbReference type="ARBA" id="ARBA00022848"/>
    </source>
</evidence>
<evidence type="ECO:0000256" key="2">
    <source>
        <dbReference type="ARBA" id="ARBA00004524"/>
    </source>
</evidence>
<dbReference type="Pfam" id="PF00067">
    <property type="entry name" value="p450"/>
    <property type="match status" value="1"/>
</dbReference>
<keyword evidence="10 13" id="KW-0503">Monooxygenase</keyword>
<dbReference type="InterPro" id="IPR017972">
    <property type="entry name" value="Cyt_P450_CS"/>
</dbReference>
<dbReference type="GO" id="GO:0005506">
    <property type="term" value="F:iron ion binding"/>
    <property type="evidence" value="ECO:0007669"/>
    <property type="project" value="InterPro"/>
</dbReference>
<dbReference type="GO" id="GO:0006082">
    <property type="term" value="P:organic acid metabolic process"/>
    <property type="evidence" value="ECO:0007669"/>
    <property type="project" value="TreeGrafter"/>
</dbReference>
<dbReference type="PANTHER" id="PTHR24300">
    <property type="entry name" value="CYTOCHROME P450 508A4-RELATED"/>
    <property type="match status" value="1"/>
</dbReference>
<dbReference type="Gene3D" id="1.10.630.10">
    <property type="entry name" value="Cytochrome P450"/>
    <property type="match status" value="1"/>
</dbReference>
<reference evidence="15" key="1">
    <citation type="thesis" date="2020" institute="ProQuest LLC" country="789 East Eisenhower Parkway, Ann Arbor, MI, USA">
        <title>Comparative Genomics and Chromosome Evolution.</title>
        <authorList>
            <person name="Mudd A.B."/>
        </authorList>
    </citation>
    <scope>NUCLEOTIDE SEQUENCE</scope>
    <source>
        <strain evidence="15">237g6f4</strain>
        <tissue evidence="15">Blood</tissue>
    </source>
</reference>
<evidence type="ECO:0000256" key="8">
    <source>
        <dbReference type="ARBA" id="ARBA00023002"/>
    </source>
</evidence>
<evidence type="ECO:0000313" key="15">
    <source>
        <dbReference type="EMBL" id="KAG8579996.1"/>
    </source>
</evidence>
<evidence type="ECO:0000256" key="6">
    <source>
        <dbReference type="ARBA" id="ARBA00022824"/>
    </source>
</evidence>
<gene>
    <name evidence="15" type="ORF">GDO81_007070</name>
</gene>
<evidence type="ECO:0008006" key="17">
    <source>
        <dbReference type="Google" id="ProtNLM"/>
    </source>
</evidence>
<dbReference type="PRINTS" id="PR00385">
    <property type="entry name" value="P450"/>
</dbReference>
<evidence type="ECO:0000256" key="14">
    <source>
        <dbReference type="SAM" id="Phobius"/>
    </source>
</evidence>
<dbReference type="InterPro" id="IPR001128">
    <property type="entry name" value="Cyt_P450"/>
</dbReference>
<proteinExistence type="inferred from homology"/>
<keyword evidence="8 13" id="KW-0560">Oxidoreductase</keyword>
<keyword evidence="7" id="KW-0492">Microsome</keyword>
<dbReference type="GO" id="GO:0005737">
    <property type="term" value="C:cytoplasm"/>
    <property type="evidence" value="ECO:0007669"/>
    <property type="project" value="TreeGrafter"/>
</dbReference>
<dbReference type="InterPro" id="IPR002401">
    <property type="entry name" value="Cyt_P450_E_grp-I"/>
</dbReference>
<comment type="caution">
    <text evidence="15">The sequence shown here is derived from an EMBL/GenBank/DDBJ whole genome shotgun (WGS) entry which is preliminary data.</text>
</comment>
<name>A0AAV7C5Q5_ENGPU</name>
<comment type="subcellular location">
    <subcellularLocation>
        <location evidence="2">Microsome membrane</location>
    </subcellularLocation>
</comment>
<keyword evidence="14" id="KW-1133">Transmembrane helix</keyword>
<evidence type="ECO:0000256" key="10">
    <source>
        <dbReference type="ARBA" id="ARBA00023033"/>
    </source>
</evidence>
<evidence type="ECO:0000256" key="3">
    <source>
        <dbReference type="ARBA" id="ARBA00010617"/>
    </source>
</evidence>
<comment type="similarity">
    <text evidence="3 13">Belongs to the cytochrome P450 family.</text>
</comment>
<feature type="binding site" description="axial binding residue" evidence="12">
    <location>
        <position position="436"/>
    </location>
    <ligand>
        <name>heme</name>
        <dbReference type="ChEBI" id="CHEBI:30413"/>
    </ligand>
    <ligandPart>
        <name>Fe</name>
        <dbReference type="ChEBI" id="CHEBI:18248"/>
    </ligandPart>
</feature>
<keyword evidence="11 14" id="KW-0472">Membrane</keyword>
<evidence type="ECO:0000256" key="9">
    <source>
        <dbReference type="ARBA" id="ARBA00023004"/>
    </source>
</evidence>
<keyword evidence="9 12" id="KW-0408">Iron</keyword>
<protein>
    <recommendedName>
        <fullName evidence="17">Cytochrome P450</fullName>
    </recommendedName>
</protein>
<evidence type="ECO:0000256" key="13">
    <source>
        <dbReference type="RuleBase" id="RU000461"/>
    </source>
</evidence>
<dbReference type="AlphaFoldDB" id="A0AAV7C5Q5"/>
<dbReference type="PROSITE" id="PS00086">
    <property type="entry name" value="CYTOCHROME_P450"/>
    <property type="match status" value="1"/>
</dbReference>
<dbReference type="Proteomes" id="UP000824782">
    <property type="component" value="Unassembled WGS sequence"/>
</dbReference>
<evidence type="ECO:0000256" key="1">
    <source>
        <dbReference type="ARBA" id="ARBA00001971"/>
    </source>
</evidence>
<organism evidence="15 16">
    <name type="scientific">Engystomops pustulosus</name>
    <name type="common">Tungara frog</name>
    <name type="synonym">Physalaemus pustulosus</name>
    <dbReference type="NCBI Taxonomy" id="76066"/>
    <lineage>
        <taxon>Eukaryota</taxon>
        <taxon>Metazoa</taxon>
        <taxon>Chordata</taxon>
        <taxon>Craniata</taxon>
        <taxon>Vertebrata</taxon>
        <taxon>Euteleostomi</taxon>
        <taxon>Amphibia</taxon>
        <taxon>Batrachia</taxon>
        <taxon>Anura</taxon>
        <taxon>Neobatrachia</taxon>
        <taxon>Hyloidea</taxon>
        <taxon>Leptodactylidae</taxon>
        <taxon>Leiuperinae</taxon>
        <taxon>Engystomops</taxon>
    </lineage>
</organism>